<evidence type="ECO:0000313" key="1">
    <source>
        <dbReference type="EMBL" id="TQL60100.1"/>
    </source>
</evidence>
<name>A0A542ZIW0_9MICO</name>
<evidence type="ECO:0000313" key="2">
    <source>
        <dbReference type="Proteomes" id="UP000319514"/>
    </source>
</evidence>
<gene>
    <name evidence="1" type="ORF">FB474_1480</name>
</gene>
<accession>A0A542ZIW0</accession>
<dbReference type="Proteomes" id="UP000319514">
    <property type="component" value="Unassembled WGS sequence"/>
</dbReference>
<proteinExistence type="predicted"/>
<dbReference type="EMBL" id="VFOQ01000001">
    <property type="protein sequence ID" value="TQL60100.1"/>
    <property type="molecule type" value="Genomic_DNA"/>
</dbReference>
<sequence>MVPLGNHPEVAMCRPCARWAAKEAWEIEDRDKAGLLADMRGRFRRLRRRVRDRNWHRHPVFGRPLRWLGKHLP</sequence>
<protein>
    <submittedName>
        <fullName evidence="1">Uncharacterized protein</fullName>
    </submittedName>
</protein>
<comment type="caution">
    <text evidence="1">The sequence shown here is derived from an EMBL/GenBank/DDBJ whole genome shotgun (WGS) entry which is preliminary data.</text>
</comment>
<dbReference type="AlphaFoldDB" id="A0A542ZIW0"/>
<reference evidence="1 2" key="1">
    <citation type="submission" date="2019-06" db="EMBL/GenBank/DDBJ databases">
        <title>Sequencing the genomes of 1000 actinobacteria strains.</title>
        <authorList>
            <person name="Klenk H.-P."/>
        </authorList>
    </citation>
    <scope>NUCLEOTIDE SEQUENCE [LARGE SCALE GENOMIC DNA]</scope>
    <source>
        <strain evidence="1 2">DSM 18082</strain>
    </source>
</reference>
<organism evidence="1 2">
    <name type="scientific">Oryzihumus leptocrescens</name>
    <dbReference type="NCBI Taxonomy" id="297536"/>
    <lineage>
        <taxon>Bacteria</taxon>
        <taxon>Bacillati</taxon>
        <taxon>Actinomycetota</taxon>
        <taxon>Actinomycetes</taxon>
        <taxon>Micrococcales</taxon>
        <taxon>Intrasporangiaceae</taxon>
        <taxon>Oryzihumus</taxon>
    </lineage>
</organism>
<keyword evidence="2" id="KW-1185">Reference proteome</keyword>